<evidence type="ECO:0000256" key="1">
    <source>
        <dbReference type="SAM" id="MobiDB-lite"/>
    </source>
</evidence>
<keyword evidence="3" id="KW-1185">Reference proteome</keyword>
<protein>
    <submittedName>
        <fullName evidence="2">Uncharacterized protein</fullName>
    </submittedName>
</protein>
<dbReference type="AlphaFoldDB" id="A0AAE1DQF1"/>
<sequence length="90" mass="10110">MLSKAARSGLMEREEKDGRCIRNEQVESANHGLARERTLAVLSSGDSGQHDLELLWILRYCSKSRGLINNSAGRPNWLRPGEAGDEHRHD</sequence>
<feature type="region of interest" description="Disordered" evidence="1">
    <location>
        <begin position="71"/>
        <end position="90"/>
    </location>
</feature>
<evidence type="ECO:0000313" key="2">
    <source>
        <dbReference type="EMBL" id="KAK3778937.1"/>
    </source>
</evidence>
<evidence type="ECO:0000313" key="3">
    <source>
        <dbReference type="Proteomes" id="UP001283361"/>
    </source>
</evidence>
<accession>A0AAE1DQF1</accession>
<dbReference type="EMBL" id="JAWDGP010002890">
    <property type="protein sequence ID" value="KAK3778937.1"/>
    <property type="molecule type" value="Genomic_DNA"/>
</dbReference>
<gene>
    <name evidence="2" type="ORF">RRG08_034200</name>
</gene>
<organism evidence="2 3">
    <name type="scientific">Elysia crispata</name>
    <name type="common">lettuce slug</name>
    <dbReference type="NCBI Taxonomy" id="231223"/>
    <lineage>
        <taxon>Eukaryota</taxon>
        <taxon>Metazoa</taxon>
        <taxon>Spiralia</taxon>
        <taxon>Lophotrochozoa</taxon>
        <taxon>Mollusca</taxon>
        <taxon>Gastropoda</taxon>
        <taxon>Heterobranchia</taxon>
        <taxon>Euthyneura</taxon>
        <taxon>Panpulmonata</taxon>
        <taxon>Sacoglossa</taxon>
        <taxon>Placobranchoidea</taxon>
        <taxon>Plakobranchidae</taxon>
        <taxon>Elysia</taxon>
    </lineage>
</organism>
<comment type="caution">
    <text evidence="2">The sequence shown here is derived from an EMBL/GenBank/DDBJ whole genome shotgun (WGS) entry which is preliminary data.</text>
</comment>
<dbReference type="Proteomes" id="UP001283361">
    <property type="component" value="Unassembled WGS sequence"/>
</dbReference>
<proteinExistence type="predicted"/>
<name>A0AAE1DQF1_9GAST</name>
<reference evidence="2" key="1">
    <citation type="journal article" date="2023" name="G3 (Bethesda)">
        <title>A reference genome for the long-term kleptoplast-retaining sea slug Elysia crispata morphotype clarki.</title>
        <authorList>
            <person name="Eastman K.E."/>
            <person name="Pendleton A.L."/>
            <person name="Shaikh M.A."/>
            <person name="Suttiyut T."/>
            <person name="Ogas R."/>
            <person name="Tomko P."/>
            <person name="Gavelis G."/>
            <person name="Widhalm J.R."/>
            <person name="Wisecaver J.H."/>
        </authorList>
    </citation>
    <scope>NUCLEOTIDE SEQUENCE</scope>
    <source>
        <strain evidence="2">ECLA1</strain>
    </source>
</reference>